<name>A0D461_PARTE</name>
<dbReference type="GeneID" id="5031010"/>
<reference evidence="2 3" key="1">
    <citation type="journal article" date="2006" name="Nature">
        <title>Global trends of whole-genome duplications revealed by the ciliate Paramecium tetraurelia.</title>
        <authorList>
            <consortium name="Genoscope"/>
            <person name="Aury J.-M."/>
            <person name="Jaillon O."/>
            <person name="Duret L."/>
            <person name="Noel B."/>
            <person name="Jubin C."/>
            <person name="Porcel B.M."/>
            <person name="Segurens B."/>
            <person name="Daubin V."/>
            <person name="Anthouard V."/>
            <person name="Aiach N."/>
            <person name="Arnaiz O."/>
            <person name="Billaut A."/>
            <person name="Beisson J."/>
            <person name="Blanc I."/>
            <person name="Bouhouche K."/>
            <person name="Camara F."/>
            <person name="Duharcourt S."/>
            <person name="Guigo R."/>
            <person name="Gogendeau D."/>
            <person name="Katinka M."/>
            <person name="Keller A.-M."/>
            <person name="Kissmehl R."/>
            <person name="Klotz C."/>
            <person name="Koll F."/>
            <person name="Le Moue A."/>
            <person name="Lepere C."/>
            <person name="Malinsky S."/>
            <person name="Nowacki M."/>
            <person name="Nowak J.K."/>
            <person name="Plattner H."/>
            <person name="Poulain J."/>
            <person name="Ruiz F."/>
            <person name="Serrano V."/>
            <person name="Zagulski M."/>
            <person name="Dessen P."/>
            <person name="Betermier M."/>
            <person name="Weissenbach J."/>
            <person name="Scarpelli C."/>
            <person name="Schachter V."/>
            <person name="Sperling L."/>
            <person name="Meyer E."/>
            <person name="Cohen J."/>
            <person name="Wincker P."/>
        </authorList>
    </citation>
    <scope>NUCLEOTIDE SEQUENCE [LARGE SCALE GENOMIC DNA]</scope>
    <source>
        <strain evidence="2 3">Stock d4-2</strain>
    </source>
</reference>
<dbReference type="RefSeq" id="XP_001445225.1">
    <property type="nucleotide sequence ID" value="XM_001445188.1"/>
</dbReference>
<sequence>MVFYEGFFQLSLLMNHPFQFQEFFQHHFIIQFLCFIMNLNLLLQFQCAILIQEWLLLLIIGLIDSIDNCIIDISIMILLIILIC</sequence>
<keyword evidence="1" id="KW-0472">Membrane</keyword>
<keyword evidence="1" id="KW-0812">Transmembrane</keyword>
<accession>A0D461</accession>
<dbReference type="InParanoid" id="A0D461"/>
<organism evidence="2 3">
    <name type="scientific">Paramecium tetraurelia</name>
    <dbReference type="NCBI Taxonomy" id="5888"/>
    <lineage>
        <taxon>Eukaryota</taxon>
        <taxon>Sar</taxon>
        <taxon>Alveolata</taxon>
        <taxon>Ciliophora</taxon>
        <taxon>Intramacronucleata</taxon>
        <taxon>Oligohymenophorea</taxon>
        <taxon>Peniculida</taxon>
        <taxon>Parameciidae</taxon>
        <taxon>Paramecium</taxon>
    </lineage>
</organism>
<dbReference type="KEGG" id="ptm:GSPATT00013294001"/>
<dbReference type="EMBL" id="CT868285">
    <property type="protein sequence ID" value="CAK77828.1"/>
    <property type="molecule type" value="Genomic_DNA"/>
</dbReference>
<feature type="transmembrane region" description="Helical" evidence="1">
    <location>
        <begin position="23"/>
        <end position="43"/>
    </location>
</feature>
<protein>
    <submittedName>
        <fullName evidence="2">Uncharacterized protein</fullName>
    </submittedName>
</protein>
<evidence type="ECO:0000313" key="3">
    <source>
        <dbReference type="Proteomes" id="UP000000600"/>
    </source>
</evidence>
<evidence type="ECO:0000256" key="1">
    <source>
        <dbReference type="SAM" id="Phobius"/>
    </source>
</evidence>
<proteinExistence type="predicted"/>
<keyword evidence="3" id="KW-1185">Reference proteome</keyword>
<evidence type="ECO:0000313" key="2">
    <source>
        <dbReference type="EMBL" id="CAK77828.1"/>
    </source>
</evidence>
<keyword evidence="1" id="KW-1133">Transmembrane helix</keyword>
<dbReference type="Proteomes" id="UP000000600">
    <property type="component" value="Unassembled WGS sequence"/>
</dbReference>
<feature type="transmembrane region" description="Helical" evidence="1">
    <location>
        <begin position="55"/>
        <end position="83"/>
    </location>
</feature>
<dbReference type="AlphaFoldDB" id="A0D461"/>
<dbReference type="HOGENOM" id="CLU_2532345_0_0_1"/>
<gene>
    <name evidence="2" type="ORF">GSPATT00013294001</name>
</gene>